<evidence type="ECO:0000313" key="13">
    <source>
        <dbReference type="Proteomes" id="UP000251993"/>
    </source>
</evidence>
<dbReference type="InterPro" id="IPR000073">
    <property type="entry name" value="AB_hydrolase_1"/>
</dbReference>
<evidence type="ECO:0000256" key="9">
    <source>
        <dbReference type="ARBA" id="ARBA00022801"/>
    </source>
</evidence>
<proteinExistence type="inferred from homology"/>
<reference evidence="12 13" key="1">
    <citation type="submission" date="2018-07" db="EMBL/GenBank/DDBJ databases">
        <title>Genome sequencing of Runella.</title>
        <authorList>
            <person name="Baek M.-G."/>
            <person name="Yi H."/>
        </authorList>
    </citation>
    <scope>NUCLEOTIDE SEQUENCE [LARGE SCALE GENOMIC DNA]</scope>
    <source>
        <strain evidence="12 13">HYN0085</strain>
    </source>
</reference>
<evidence type="ECO:0000256" key="6">
    <source>
        <dbReference type="ARBA" id="ARBA00022438"/>
    </source>
</evidence>
<organism evidence="12 13">
    <name type="scientific">Runella rosea</name>
    <dbReference type="NCBI Taxonomy" id="2259595"/>
    <lineage>
        <taxon>Bacteria</taxon>
        <taxon>Pseudomonadati</taxon>
        <taxon>Bacteroidota</taxon>
        <taxon>Cytophagia</taxon>
        <taxon>Cytophagales</taxon>
        <taxon>Spirosomataceae</taxon>
        <taxon>Runella</taxon>
    </lineage>
</organism>
<dbReference type="PANTHER" id="PTHR43722">
    <property type="entry name" value="PROLINE IMINOPEPTIDASE"/>
    <property type="match status" value="1"/>
</dbReference>
<evidence type="ECO:0000256" key="4">
    <source>
        <dbReference type="ARBA" id="ARBA00012568"/>
    </source>
</evidence>
<dbReference type="GO" id="GO:0004177">
    <property type="term" value="F:aminopeptidase activity"/>
    <property type="evidence" value="ECO:0007669"/>
    <property type="project" value="UniProtKB-KW"/>
</dbReference>
<evidence type="ECO:0000256" key="7">
    <source>
        <dbReference type="ARBA" id="ARBA00022490"/>
    </source>
</evidence>
<feature type="domain" description="AB hydrolase-1" evidence="11">
    <location>
        <begin position="87"/>
        <end position="364"/>
    </location>
</feature>
<dbReference type="AlphaFoldDB" id="A0A344TIA0"/>
<dbReference type="InterPro" id="IPR005944">
    <property type="entry name" value="Pro_iminopeptidase"/>
</dbReference>
<dbReference type="Pfam" id="PF00561">
    <property type="entry name" value="Abhydrolase_1"/>
    <property type="match status" value="1"/>
</dbReference>
<dbReference type="KEGG" id="run:DR864_11735"/>
<evidence type="ECO:0000256" key="1">
    <source>
        <dbReference type="ARBA" id="ARBA00001585"/>
    </source>
</evidence>
<evidence type="ECO:0000313" key="12">
    <source>
        <dbReference type="EMBL" id="AXE18371.1"/>
    </source>
</evidence>
<evidence type="ECO:0000256" key="3">
    <source>
        <dbReference type="ARBA" id="ARBA00010088"/>
    </source>
</evidence>
<dbReference type="PANTHER" id="PTHR43722:SF1">
    <property type="entry name" value="PROLINE IMINOPEPTIDASE"/>
    <property type="match status" value="1"/>
</dbReference>
<keyword evidence="6" id="KW-0031">Aminopeptidase</keyword>
<dbReference type="InterPro" id="IPR002410">
    <property type="entry name" value="Peptidase_S33"/>
</dbReference>
<dbReference type="Proteomes" id="UP000251993">
    <property type="component" value="Chromosome"/>
</dbReference>
<dbReference type="InterPro" id="IPR029058">
    <property type="entry name" value="AB_hydrolase_fold"/>
</dbReference>
<comment type="subcellular location">
    <subcellularLocation>
        <location evidence="2">Cytoplasm</location>
    </subcellularLocation>
</comment>
<protein>
    <recommendedName>
        <fullName evidence="5">Proline iminopeptidase</fullName>
        <ecNumber evidence="4">3.4.11.5</ecNumber>
    </recommendedName>
    <alternativeName>
        <fullName evidence="10">Prolyl aminopeptidase</fullName>
    </alternativeName>
</protein>
<sequence>MNATKTTGSFAGSNSEKRIEKPFRTFNHSKITRKMKKLLTVILALMLFACAEENTIKAAQSIAEAKYLDINGTKQFVMIRGENDRNPVLLHLHGGPGVSELGGLRKYNKDLEKDFVVVYWDQRNAGKSYVENFPKAEIKVSNYIEDVNTLAKYLKNRLNVSKLFLVGHSWGSRLGMYAVQKYPEHFSAFVGTGQEVAAADGELQSYQYTLAKAKEFKVDSLVQQLEFIGEPKGGDFRTMYAFPEAFSLQKYILLELNRKMYDGFTIEKLYANFQESDEYTAKEKETYLTGANFTNEHIVNDADYNNFDLRKQVSEVKIPVFFIAGKFDYINPTPLAKQYFDVLKAPKKEFILYENSGHDPAWEEAQRYNAELVRIYKVVK</sequence>
<dbReference type="GO" id="GO:0006508">
    <property type="term" value="P:proteolysis"/>
    <property type="evidence" value="ECO:0007669"/>
    <property type="project" value="UniProtKB-KW"/>
</dbReference>
<name>A0A344TIA0_9BACT</name>
<keyword evidence="7" id="KW-0963">Cytoplasm</keyword>
<accession>A0A344TIA0</accession>
<keyword evidence="9 12" id="KW-0378">Hydrolase</keyword>
<evidence type="ECO:0000256" key="5">
    <source>
        <dbReference type="ARBA" id="ARBA00021843"/>
    </source>
</evidence>
<dbReference type="GO" id="GO:0005737">
    <property type="term" value="C:cytoplasm"/>
    <property type="evidence" value="ECO:0007669"/>
    <property type="project" value="UniProtKB-SubCell"/>
</dbReference>
<keyword evidence="8" id="KW-0645">Protease</keyword>
<evidence type="ECO:0000256" key="10">
    <source>
        <dbReference type="ARBA" id="ARBA00029605"/>
    </source>
</evidence>
<dbReference type="Gene3D" id="3.40.50.1820">
    <property type="entry name" value="alpha/beta hydrolase"/>
    <property type="match status" value="1"/>
</dbReference>
<dbReference type="EMBL" id="CP030850">
    <property type="protein sequence ID" value="AXE18371.1"/>
    <property type="molecule type" value="Genomic_DNA"/>
</dbReference>
<comment type="catalytic activity">
    <reaction evidence="1">
        <text>Release of N-terminal proline from a peptide.</text>
        <dbReference type="EC" id="3.4.11.5"/>
    </reaction>
</comment>
<dbReference type="SUPFAM" id="SSF53474">
    <property type="entry name" value="alpha/beta-Hydrolases"/>
    <property type="match status" value="1"/>
</dbReference>
<dbReference type="EC" id="3.4.11.5" evidence="4"/>
<evidence type="ECO:0000256" key="2">
    <source>
        <dbReference type="ARBA" id="ARBA00004496"/>
    </source>
</evidence>
<dbReference type="PRINTS" id="PR00793">
    <property type="entry name" value="PROAMNOPTASE"/>
</dbReference>
<evidence type="ECO:0000259" key="11">
    <source>
        <dbReference type="Pfam" id="PF00561"/>
    </source>
</evidence>
<comment type="similarity">
    <text evidence="3">Belongs to the peptidase S33 family.</text>
</comment>
<keyword evidence="13" id="KW-1185">Reference proteome</keyword>
<gene>
    <name evidence="12" type="ORF">DR864_11735</name>
</gene>
<evidence type="ECO:0000256" key="8">
    <source>
        <dbReference type="ARBA" id="ARBA00022670"/>
    </source>
</evidence>
<dbReference type="OrthoDB" id="9796770at2"/>